<keyword evidence="2" id="KW-0238">DNA-binding</keyword>
<feature type="domain" description="Cyclic nucleotide-binding" evidence="1">
    <location>
        <begin position="13"/>
        <end position="118"/>
    </location>
</feature>
<dbReference type="PROSITE" id="PS50042">
    <property type="entry name" value="CNMP_BINDING_3"/>
    <property type="match status" value="1"/>
</dbReference>
<dbReference type="InterPro" id="IPR014710">
    <property type="entry name" value="RmlC-like_jellyroll"/>
</dbReference>
<dbReference type="Proteomes" id="UP000255515">
    <property type="component" value="Unassembled WGS sequence"/>
</dbReference>
<dbReference type="CDD" id="cd00038">
    <property type="entry name" value="CAP_ED"/>
    <property type="match status" value="1"/>
</dbReference>
<proteinExistence type="predicted"/>
<dbReference type="GO" id="GO:0003677">
    <property type="term" value="F:DNA binding"/>
    <property type="evidence" value="ECO:0007669"/>
    <property type="project" value="UniProtKB-KW"/>
</dbReference>
<accession>A0A380ZW76</accession>
<dbReference type="SUPFAM" id="SSF51206">
    <property type="entry name" value="cAMP-binding domain-like"/>
    <property type="match status" value="1"/>
</dbReference>
<evidence type="ECO:0000313" key="3">
    <source>
        <dbReference type="Proteomes" id="UP000255515"/>
    </source>
</evidence>
<sequence length="195" mass="22661">MGSYCALLDTVKSYGSLSKEEQQLIINNFKVIYPNKKEILIRSGEDCDTLFFVNKGLLRAYYINEKGNEVSRMITREGKFLTNIRSFGKLEKNHETIQALEDSEVLCIKREDFYNMMGVSKQLNLLYSKTLEEYTAMLILRFEMLNTGSIEKKLFHLQEDFPFLVDRVSDTLLASFLGISRETFVRNKQVLYSSI</sequence>
<protein>
    <submittedName>
        <fullName evidence="2">DNA-binding transcriptional dual regulator Crp</fullName>
    </submittedName>
</protein>
<gene>
    <name evidence="2" type="ORF">NCTC11661_02195</name>
</gene>
<dbReference type="InterPro" id="IPR018490">
    <property type="entry name" value="cNMP-bd_dom_sf"/>
</dbReference>
<evidence type="ECO:0000259" key="1">
    <source>
        <dbReference type="PROSITE" id="PS50042"/>
    </source>
</evidence>
<dbReference type="AlphaFoldDB" id="A0A380ZW76"/>
<evidence type="ECO:0000313" key="2">
    <source>
        <dbReference type="EMBL" id="SUV53048.1"/>
    </source>
</evidence>
<dbReference type="Pfam" id="PF00027">
    <property type="entry name" value="cNMP_binding"/>
    <property type="match status" value="1"/>
</dbReference>
<organism evidence="2 3">
    <name type="scientific">Bergeyella zoohelcum</name>
    <dbReference type="NCBI Taxonomy" id="1015"/>
    <lineage>
        <taxon>Bacteria</taxon>
        <taxon>Pseudomonadati</taxon>
        <taxon>Bacteroidota</taxon>
        <taxon>Flavobacteriia</taxon>
        <taxon>Flavobacteriales</taxon>
        <taxon>Weeksellaceae</taxon>
        <taxon>Bergeyella</taxon>
    </lineage>
</organism>
<dbReference type="EMBL" id="UFTJ01000003">
    <property type="protein sequence ID" value="SUV53048.1"/>
    <property type="molecule type" value="Genomic_DNA"/>
</dbReference>
<dbReference type="InterPro" id="IPR000595">
    <property type="entry name" value="cNMP-bd_dom"/>
</dbReference>
<dbReference type="RefSeq" id="WP_002687711.1">
    <property type="nucleotide sequence ID" value="NZ_UFTJ01000003.1"/>
</dbReference>
<dbReference type="Gene3D" id="2.60.120.10">
    <property type="entry name" value="Jelly Rolls"/>
    <property type="match status" value="1"/>
</dbReference>
<name>A0A380ZW76_9FLAO</name>
<reference evidence="2 3" key="1">
    <citation type="submission" date="2018-06" db="EMBL/GenBank/DDBJ databases">
        <authorList>
            <consortium name="Pathogen Informatics"/>
            <person name="Doyle S."/>
        </authorList>
    </citation>
    <scope>NUCLEOTIDE SEQUENCE [LARGE SCALE GENOMIC DNA]</scope>
    <source>
        <strain evidence="2 3">NCTC11661</strain>
    </source>
</reference>